<sequence length="231" mass="24224">MGVGGAVEWPGDGRQYGHGFLTGRTTLGDVVGFSTACFTSGDFPVAALACKAYGGNAVELACAGSTRTEVLAHAVEQLRAHGLRPSVLLRDGCTRPIDVDAPLIVPADQPLLDIPKLLTFRNTAEPELLDQALAAHPAASLCLDASLAFATGGHLLLRALAGDHADRLSQVNVGTVDTEPSLVELVSAAFDAAGRAVPVIIERPGPVWEEGLAEEVARLRALARRFLTPYR</sequence>
<gene>
    <name evidence="1" type="ORF">BCF44_121206</name>
</gene>
<accession>A0A3E0GXF7</accession>
<dbReference type="AlphaFoldDB" id="A0A3E0GXF7"/>
<reference evidence="1 2" key="1">
    <citation type="submission" date="2018-08" db="EMBL/GenBank/DDBJ databases">
        <title>Genomic Encyclopedia of Archaeal and Bacterial Type Strains, Phase II (KMG-II): from individual species to whole genera.</title>
        <authorList>
            <person name="Goeker M."/>
        </authorList>
    </citation>
    <scope>NUCLEOTIDE SEQUENCE [LARGE SCALE GENOMIC DNA]</scope>
    <source>
        <strain evidence="1 2">DSM 45791</strain>
    </source>
</reference>
<comment type="caution">
    <text evidence="1">The sequence shown here is derived from an EMBL/GenBank/DDBJ whole genome shotgun (WGS) entry which is preliminary data.</text>
</comment>
<evidence type="ECO:0000313" key="2">
    <source>
        <dbReference type="Proteomes" id="UP000256269"/>
    </source>
</evidence>
<dbReference type="RefSeq" id="WP_147328879.1">
    <property type="nucleotide sequence ID" value="NZ_CP144375.1"/>
</dbReference>
<dbReference type="Proteomes" id="UP000256269">
    <property type="component" value="Unassembled WGS sequence"/>
</dbReference>
<dbReference type="EMBL" id="QUNO01000021">
    <property type="protein sequence ID" value="REH32657.1"/>
    <property type="molecule type" value="Genomic_DNA"/>
</dbReference>
<organism evidence="1 2">
    <name type="scientific">Kutzneria buriramensis</name>
    <dbReference type="NCBI Taxonomy" id="1045776"/>
    <lineage>
        <taxon>Bacteria</taxon>
        <taxon>Bacillati</taxon>
        <taxon>Actinomycetota</taxon>
        <taxon>Actinomycetes</taxon>
        <taxon>Pseudonocardiales</taxon>
        <taxon>Pseudonocardiaceae</taxon>
        <taxon>Kutzneria</taxon>
    </lineage>
</organism>
<protein>
    <submittedName>
        <fullName evidence="1">Uncharacterized protein</fullName>
    </submittedName>
</protein>
<name>A0A3E0GXF7_9PSEU</name>
<proteinExistence type="predicted"/>
<dbReference type="OrthoDB" id="9835567at2"/>
<evidence type="ECO:0000313" key="1">
    <source>
        <dbReference type="EMBL" id="REH32657.1"/>
    </source>
</evidence>
<keyword evidence="2" id="KW-1185">Reference proteome</keyword>